<comment type="caution">
    <text evidence="5">The sequence shown here is derived from an EMBL/GenBank/DDBJ whole genome shotgun (WGS) entry which is preliminary data.</text>
</comment>
<sequence length="330" mass="36159">MNARGQADPWPLGRHVITRTRDFEEMRHRVRIVFCPHEAWFTTSDTTLAAEQRGLRLRHTTPTITAYGGDVTVRVDELPLYALQIPLRGTAAVWSGAERVASGVACASTPSADDTFAMRMPRDCVQLIWAIDTVLVREYASLLVAEDVGGSPVRLELGLDLSAQRGKLVRRLVKGLLDCVQRNPRCATDPLLIRNVEGALATGLLRAQWPGYRQAAAAALPASRPVVAEAMERLAAGPERFAAFPDLAGAVGVSAPALQAGFRRAGVSAERFHTAALQRHVYQRLYRTDPTAGRTVGDVCDQFGVLFRDAFAIGYRQHFGETMEQTLARE</sequence>
<evidence type="ECO:0000256" key="3">
    <source>
        <dbReference type="ARBA" id="ARBA00023163"/>
    </source>
</evidence>
<organism evidence="5 6">
    <name type="scientific">Prauserella muralis</name>
    <dbReference type="NCBI Taxonomy" id="588067"/>
    <lineage>
        <taxon>Bacteria</taxon>
        <taxon>Bacillati</taxon>
        <taxon>Actinomycetota</taxon>
        <taxon>Actinomycetes</taxon>
        <taxon>Pseudonocardiales</taxon>
        <taxon>Pseudonocardiaceae</taxon>
        <taxon>Prauserella</taxon>
    </lineage>
</organism>
<dbReference type="RefSeq" id="WP_112285381.1">
    <property type="nucleotide sequence ID" value="NZ_MASW01000007.1"/>
</dbReference>
<evidence type="ECO:0000256" key="1">
    <source>
        <dbReference type="ARBA" id="ARBA00023015"/>
    </source>
</evidence>
<proteinExistence type="predicted"/>
<evidence type="ECO:0000259" key="4">
    <source>
        <dbReference type="PROSITE" id="PS01124"/>
    </source>
</evidence>
<dbReference type="Pfam" id="PF14525">
    <property type="entry name" value="AraC_binding_2"/>
    <property type="match status" value="1"/>
</dbReference>
<keyword evidence="2" id="KW-0238">DNA-binding</keyword>
<evidence type="ECO:0000256" key="2">
    <source>
        <dbReference type="ARBA" id="ARBA00023125"/>
    </source>
</evidence>
<dbReference type="EMBL" id="MASW01000007">
    <property type="protein sequence ID" value="PXY19451.1"/>
    <property type="molecule type" value="Genomic_DNA"/>
</dbReference>
<keyword evidence="1" id="KW-0805">Transcription regulation</keyword>
<dbReference type="InterPro" id="IPR035418">
    <property type="entry name" value="AraC-bd_2"/>
</dbReference>
<dbReference type="InterPro" id="IPR050204">
    <property type="entry name" value="AraC_XylS_family_regulators"/>
</dbReference>
<dbReference type="PANTHER" id="PTHR46796:SF12">
    <property type="entry name" value="HTH-TYPE DNA-BINDING TRANSCRIPTIONAL ACTIVATOR EUTR"/>
    <property type="match status" value="1"/>
</dbReference>
<dbReference type="Proteomes" id="UP000249915">
    <property type="component" value="Unassembled WGS sequence"/>
</dbReference>
<dbReference type="PANTHER" id="PTHR46796">
    <property type="entry name" value="HTH-TYPE TRANSCRIPTIONAL ACTIVATOR RHAS-RELATED"/>
    <property type="match status" value="1"/>
</dbReference>
<dbReference type="GO" id="GO:0043565">
    <property type="term" value="F:sequence-specific DNA binding"/>
    <property type="evidence" value="ECO:0007669"/>
    <property type="project" value="InterPro"/>
</dbReference>
<keyword evidence="6" id="KW-1185">Reference proteome</keyword>
<dbReference type="GO" id="GO:0003700">
    <property type="term" value="F:DNA-binding transcription factor activity"/>
    <property type="evidence" value="ECO:0007669"/>
    <property type="project" value="InterPro"/>
</dbReference>
<gene>
    <name evidence="5" type="ORF">BAY60_32440</name>
</gene>
<keyword evidence="3" id="KW-0804">Transcription</keyword>
<accession>A0A2V4AIJ1</accession>
<evidence type="ECO:0000313" key="6">
    <source>
        <dbReference type="Proteomes" id="UP000249915"/>
    </source>
</evidence>
<feature type="domain" description="HTH araC/xylS-type" evidence="4">
    <location>
        <begin position="228"/>
        <end position="329"/>
    </location>
</feature>
<name>A0A2V4AIJ1_9PSEU</name>
<dbReference type="AlphaFoldDB" id="A0A2V4AIJ1"/>
<dbReference type="PROSITE" id="PS01124">
    <property type="entry name" value="HTH_ARAC_FAMILY_2"/>
    <property type="match status" value="1"/>
</dbReference>
<evidence type="ECO:0000313" key="5">
    <source>
        <dbReference type="EMBL" id="PXY19451.1"/>
    </source>
</evidence>
<protein>
    <recommendedName>
        <fullName evidence="4">HTH araC/xylS-type domain-containing protein</fullName>
    </recommendedName>
</protein>
<dbReference type="InterPro" id="IPR018060">
    <property type="entry name" value="HTH_AraC"/>
</dbReference>
<reference evidence="5 6" key="1">
    <citation type="submission" date="2016-07" db="EMBL/GenBank/DDBJ databases">
        <title>Draft genome sequence of Prauserella muralis DSM 45305, isolated from a mould-covered wall in an indoor environment.</title>
        <authorList>
            <person name="Ruckert C."/>
            <person name="Albersmeier A."/>
            <person name="Jiang C.-L."/>
            <person name="Jiang Y."/>
            <person name="Kalinowski J."/>
            <person name="Schneider O."/>
            <person name="Winkler A."/>
            <person name="Zotchev S.B."/>
        </authorList>
    </citation>
    <scope>NUCLEOTIDE SEQUENCE [LARGE SCALE GENOMIC DNA]</scope>
    <source>
        <strain evidence="5 6">DSM 45305</strain>
    </source>
</reference>